<protein>
    <submittedName>
        <fullName evidence="1">Magnesium chelatase</fullName>
    </submittedName>
</protein>
<dbReference type="SUPFAM" id="SSF52540">
    <property type="entry name" value="P-loop containing nucleoside triphosphate hydrolases"/>
    <property type="match status" value="1"/>
</dbReference>
<dbReference type="InterPro" id="IPR027417">
    <property type="entry name" value="P-loop_NTPase"/>
</dbReference>
<gene>
    <name evidence="1" type="ORF">I5907_14195</name>
</gene>
<sequence length="516" mass="58674">MKIHDIKTLGELKKSGYKPLSVKDELRKNLVEKIRNKENTFNGIIGYEDTVIPDTERAILSRHNILFLGLRGQAKTRMARQMTELLDEYIPVVHGSEINDDPLNPLSKYAKDQIAEHGDDTPIYWLHRSERYGEKLATPDVSVADLIGDIDPIKAANLRLSFADERVIHYGIIPRSNRSIFVINEIPDLQARIQVALFNILEEGDIQIRGFKLRMPLDIMFVFTANPEDYTNRGSIVTPLKDRIQSQILTHYPKDIETSLSITEQEADILEEQQHVSVSDLVKRLIEQVAFEARNNEYVDKKSGVSARLTIAAFENAVSSAERRAIIHGEKDTQVWISDLAGIIPSITGKIELVYEGEQEGPYQVALNLLDKSIRSQFITYFPNPESLKKRKSTGKASQAQKEDDPYKEITKWFDKGNHLDMLVDMKDAEKIQALYKVEGLYGIVKKLYPHANEKESALLMEFVLHGLAAYSLISKKTIEGKIQFKDLIGSMMNLGQFSTDEGEDDTDIFNEDDYK</sequence>
<dbReference type="PANTHER" id="PTHR30267:SF2">
    <property type="entry name" value="PROTEIN PRKA"/>
    <property type="match status" value="1"/>
</dbReference>
<proteinExistence type="predicted"/>
<reference evidence="1" key="1">
    <citation type="submission" date="2020-11" db="EMBL/GenBank/DDBJ databases">
        <title>Bacterial whole genome sequence for Panacibacter sp. DH6.</title>
        <authorList>
            <person name="Le V."/>
            <person name="Ko S."/>
            <person name="Ahn C.-Y."/>
            <person name="Oh H.-M."/>
        </authorList>
    </citation>
    <scope>NUCLEOTIDE SEQUENCE</scope>
    <source>
        <strain evidence="1">DH6</strain>
    </source>
</reference>
<keyword evidence="2" id="KW-1185">Reference proteome</keyword>
<name>A0A931E8S3_9BACT</name>
<dbReference type="RefSeq" id="WP_196991477.1">
    <property type="nucleotide sequence ID" value="NZ_JADWYR010000002.1"/>
</dbReference>
<organism evidence="1 2">
    <name type="scientific">Panacibacter microcysteis</name>
    <dbReference type="NCBI Taxonomy" id="2793269"/>
    <lineage>
        <taxon>Bacteria</taxon>
        <taxon>Pseudomonadati</taxon>
        <taxon>Bacteroidota</taxon>
        <taxon>Chitinophagia</taxon>
        <taxon>Chitinophagales</taxon>
        <taxon>Chitinophagaceae</taxon>
        <taxon>Panacibacter</taxon>
    </lineage>
</organism>
<dbReference type="Proteomes" id="UP000628448">
    <property type="component" value="Unassembled WGS sequence"/>
</dbReference>
<comment type="caution">
    <text evidence="1">The sequence shown here is derived from an EMBL/GenBank/DDBJ whole genome shotgun (WGS) entry which is preliminary data.</text>
</comment>
<evidence type="ECO:0000313" key="1">
    <source>
        <dbReference type="EMBL" id="MBG9377390.1"/>
    </source>
</evidence>
<accession>A0A931E8S3</accession>
<dbReference type="Gene3D" id="3.40.50.300">
    <property type="entry name" value="P-loop containing nucleotide triphosphate hydrolases"/>
    <property type="match status" value="1"/>
</dbReference>
<dbReference type="AlphaFoldDB" id="A0A931E8S3"/>
<dbReference type="PANTHER" id="PTHR30267">
    <property type="entry name" value="PROTEIN KINASE PRKA"/>
    <property type="match status" value="1"/>
</dbReference>
<evidence type="ECO:0000313" key="2">
    <source>
        <dbReference type="Proteomes" id="UP000628448"/>
    </source>
</evidence>
<dbReference type="EMBL" id="JADWYR010000002">
    <property type="protein sequence ID" value="MBG9377390.1"/>
    <property type="molecule type" value="Genomic_DNA"/>
</dbReference>
<dbReference type="GO" id="GO:0004672">
    <property type="term" value="F:protein kinase activity"/>
    <property type="evidence" value="ECO:0007669"/>
    <property type="project" value="TreeGrafter"/>
</dbReference>